<dbReference type="GO" id="GO:0031293">
    <property type="term" value="P:membrane protein intracellular domain proteolysis"/>
    <property type="evidence" value="ECO:0007669"/>
    <property type="project" value="TreeGrafter"/>
</dbReference>
<comment type="subcellular location">
    <subcellularLocation>
        <location evidence="1">Endomembrane system</location>
        <topology evidence="1">Multi-pass membrane protein</topology>
    </subcellularLocation>
</comment>
<keyword evidence="2 5" id="KW-0812">Transmembrane</keyword>
<dbReference type="InterPro" id="IPR001193">
    <property type="entry name" value="MBTPS2"/>
</dbReference>
<dbReference type="GO" id="GO:0005737">
    <property type="term" value="C:cytoplasm"/>
    <property type="evidence" value="ECO:0007669"/>
    <property type="project" value="TreeGrafter"/>
</dbReference>
<evidence type="ECO:0000259" key="6">
    <source>
        <dbReference type="Pfam" id="PF02163"/>
    </source>
</evidence>
<keyword evidence="3 5" id="KW-1133">Transmembrane helix</keyword>
<gene>
    <name evidence="7" type="ORF">LCGC14_1824560</name>
</gene>
<dbReference type="InterPro" id="IPR008915">
    <property type="entry name" value="Peptidase_M50"/>
</dbReference>
<feature type="transmembrane region" description="Helical" evidence="5">
    <location>
        <begin position="109"/>
        <end position="131"/>
    </location>
</feature>
<feature type="non-terminal residue" evidence="7">
    <location>
        <position position="407"/>
    </location>
</feature>
<feature type="transmembrane region" description="Helical" evidence="5">
    <location>
        <begin position="189"/>
        <end position="214"/>
    </location>
</feature>
<evidence type="ECO:0000256" key="2">
    <source>
        <dbReference type="ARBA" id="ARBA00022692"/>
    </source>
</evidence>
<protein>
    <recommendedName>
        <fullName evidence="6">Peptidase M50 domain-containing protein</fullName>
    </recommendedName>
</protein>
<dbReference type="GO" id="GO:0016020">
    <property type="term" value="C:membrane"/>
    <property type="evidence" value="ECO:0007669"/>
    <property type="project" value="InterPro"/>
</dbReference>
<dbReference type="Pfam" id="PF02163">
    <property type="entry name" value="Peptidase_M50"/>
    <property type="match status" value="1"/>
</dbReference>
<dbReference type="GO" id="GO:0004222">
    <property type="term" value="F:metalloendopeptidase activity"/>
    <property type="evidence" value="ECO:0007669"/>
    <property type="project" value="InterPro"/>
</dbReference>
<evidence type="ECO:0000256" key="5">
    <source>
        <dbReference type="SAM" id="Phobius"/>
    </source>
</evidence>
<sequence>MSILSDFLLNPWFILSLIFWVIVLILVYLLRNKKGATYLFFPLLVMFKTRKLNNFLKRISRRAPKFWKVFWTIGIFISFGFTIYAFYFFFTNFVNLIFNPRPEQAIIPLIPGVTLPLPFFFYLILPLLFILTTHEFAHGISAGADGIDVKSTGVLGAGLFYIIGFGAFVEVDERELNSSKIHRNTRLRIAAAGTYINGITAGIAFLLILSYPFFISPYYRQVSQVYELLTEDEGGFNYGNLSTGDVILALKHKGDLDNNYVYINEFKKITLTTILTNVTSLQVSVGDNLTLKIYDPSLDIEKEKNITLGPRYYLGIRYDYIPNGTEIRIYKIFSESEDGNNYDKNLIEGMMINKINGISINKTNGDTIERVLTNFNLLTLNLSTDTETFILDVDTLGVVIGIYSNLY</sequence>
<dbReference type="GO" id="GO:0012505">
    <property type="term" value="C:endomembrane system"/>
    <property type="evidence" value="ECO:0007669"/>
    <property type="project" value="UniProtKB-SubCell"/>
</dbReference>
<reference evidence="7" key="1">
    <citation type="journal article" date="2015" name="Nature">
        <title>Complex archaea that bridge the gap between prokaryotes and eukaryotes.</title>
        <authorList>
            <person name="Spang A."/>
            <person name="Saw J.H."/>
            <person name="Jorgensen S.L."/>
            <person name="Zaremba-Niedzwiedzka K."/>
            <person name="Martijn J."/>
            <person name="Lind A.E."/>
            <person name="van Eijk R."/>
            <person name="Schleper C."/>
            <person name="Guy L."/>
            <person name="Ettema T.J."/>
        </authorList>
    </citation>
    <scope>NUCLEOTIDE SEQUENCE</scope>
</reference>
<keyword evidence="4 5" id="KW-0472">Membrane</keyword>
<evidence type="ECO:0000313" key="7">
    <source>
        <dbReference type="EMBL" id="KKL98425.1"/>
    </source>
</evidence>
<organism evidence="7">
    <name type="scientific">marine sediment metagenome</name>
    <dbReference type="NCBI Taxonomy" id="412755"/>
    <lineage>
        <taxon>unclassified sequences</taxon>
        <taxon>metagenomes</taxon>
        <taxon>ecological metagenomes</taxon>
    </lineage>
</organism>
<comment type="caution">
    <text evidence="7">The sequence shown here is derived from an EMBL/GenBank/DDBJ whole genome shotgun (WGS) entry which is preliminary data.</text>
</comment>
<evidence type="ECO:0000256" key="4">
    <source>
        <dbReference type="ARBA" id="ARBA00023136"/>
    </source>
</evidence>
<evidence type="ECO:0000256" key="1">
    <source>
        <dbReference type="ARBA" id="ARBA00004127"/>
    </source>
</evidence>
<accession>A0A0F9IXN2</accession>
<feature type="transmembrane region" description="Helical" evidence="5">
    <location>
        <begin position="12"/>
        <end position="30"/>
    </location>
</feature>
<name>A0A0F9IXN2_9ZZZZ</name>
<evidence type="ECO:0000256" key="3">
    <source>
        <dbReference type="ARBA" id="ARBA00022989"/>
    </source>
</evidence>
<dbReference type="AlphaFoldDB" id="A0A0F9IXN2"/>
<dbReference type="PANTHER" id="PTHR13325">
    <property type="entry name" value="PROTEASE M50 MEMBRANE-BOUND TRANSCRIPTION FACTOR SITE 2 PROTEASE"/>
    <property type="match status" value="1"/>
</dbReference>
<feature type="domain" description="Peptidase M50" evidence="6">
    <location>
        <begin position="122"/>
        <end position="287"/>
    </location>
</feature>
<dbReference type="PANTHER" id="PTHR13325:SF3">
    <property type="entry name" value="MEMBRANE-BOUND TRANSCRIPTION FACTOR SITE-2 PROTEASE"/>
    <property type="match status" value="1"/>
</dbReference>
<dbReference type="EMBL" id="LAZR01017926">
    <property type="protein sequence ID" value="KKL98425.1"/>
    <property type="molecule type" value="Genomic_DNA"/>
</dbReference>
<proteinExistence type="predicted"/>
<feature type="transmembrane region" description="Helical" evidence="5">
    <location>
        <begin position="152"/>
        <end position="169"/>
    </location>
</feature>
<feature type="transmembrane region" description="Helical" evidence="5">
    <location>
        <begin position="66"/>
        <end position="89"/>
    </location>
</feature>